<protein>
    <submittedName>
        <fullName evidence="2">Uncharacterized protein</fullName>
    </submittedName>
</protein>
<dbReference type="GO" id="GO:0005768">
    <property type="term" value="C:endosome"/>
    <property type="evidence" value="ECO:0007669"/>
    <property type="project" value="TreeGrafter"/>
</dbReference>
<keyword evidence="3" id="KW-1185">Reference proteome</keyword>
<dbReference type="EMBL" id="JAKOGI010000017">
    <property type="protein sequence ID" value="KAJ8450239.1"/>
    <property type="molecule type" value="Genomic_DNA"/>
</dbReference>
<dbReference type="AlphaFoldDB" id="A0A9Q1QQB2"/>
<feature type="compositionally biased region" description="Polar residues" evidence="1">
    <location>
        <begin position="224"/>
        <end position="235"/>
    </location>
</feature>
<gene>
    <name evidence="2" type="ORF">Cgig2_033433</name>
</gene>
<dbReference type="GO" id="GO:0000149">
    <property type="term" value="F:SNARE binding"/>
    <property type="evidence" value="ECO:0007669"/>
    <property type="project" value="TreeGrafter"/>
</dbReference>
<feature type="region of interest" description="Disordered" evidence="1">
    <location>
        <begin position="212"/>
        <end position="235"/>
    </location>
</feature>
<name>A0A9Q1QQB2_9CARY</name>
<evidence type="ECO:0000313" key="2">
    <source>
        <dbReference type="EMBL" id="KAJ8450239.1"/>
    </source>
</evidence>
<dbReference type="PANTHER" id="PTHR15157">
    <property type="entry name" value="UV RADIATION RESISTANCE-ASSOCIATED GENE PROTEIN"/>
    <property type="match status" value="1"/>
</dbReference>
<dbReference type="OrthoDB" id="417952at2759"/>
<dbReference type="GO" id="GO:0035493">
    <property type="term" value="P:SNARE complex assembly"/>
    <property type="evidence" value="ECO:0007669"/>
    <property type="project" value="TreeGrafter"/>
</dbReference>
<proteinExistence type="predicted"/>
<accession>A0A9Q1QQB2</accession>
<dbReference type="PANTHER" id="PTHR15157:SF25">
    <property type="entry name" value="OS07G0418000 PROTEIN"/>
    <property type="match status" value="1"/>
</dbReference>
<organism evidence="2 3">
    <name type="scientific">Carnegiea gigantea</name>
    <dbReference type="NCBI Taxonomy" id="171969"/>
    <lineage>
        <taxon>Eukaryota</taxon>
        <taxon>Viridiplantae</taxon>
        <taxon>Streptophyta</taxon>
        <taxon>Embryophyta</taxon>
        <taxon>Tracheophyta</taxon>
        <taxon>Spermatophyta</taxon>
        <taxon>Magnoliopsida</taxon>
        <taxon>eudicotyledons</taxon>
        <taxon>Gunneridae</taxon>
        <taxon>Pentapetalae</taxon>
        <taxon>Caryophyllales</taxon>
        <taxon>Cactineae</taxon>
        <taxon>Cactaceae</taxon>
        <taxon>Cactoideae</taxon>
        <taxon>Echinocereeae</taxon>
        <taxon>Carnegiea</taxon>
    </lineage>
</organism>
<evidence type="ECO:0000313" key="3">
    <source>
        <dbReference type="Proteomes" id="UP001153076"/>
    </source>
</evidence>
<dbReference type="Proteomes" id="UP001153076">
    <property type="component" value="Unassembled WGS sequence"/>
</dbReference>
<reference evidence="2" key="1">
    <citation type="submission" date="2022-04" db="EMBL/GenBank/DDBJ databases">
        <title>Carnegiea gigantea Genome sequencing and assembly v2.</title>
        <authorList>
            <person name="Copetti D."/>
            <person name="Sanderson M.J."/>
            <person name="Burquez A."/>
            <person name="Wojciechowski M.F."/>
        </authorList>
    </citation>
    <scope>NUCLEOTIDE SEQUENCE</scope>
    <source>
        <strain evidence="2">SGP5-SGP5p</strain>
        <tissue evidence="2">Aerial part</tissue>
    </source>
</reference>
<evidence type="ECO:0000256" key="1">
    <source>
        <dbReference type="SAM" id="MobiDB-lite"/>
    </source>
</evidence>
<dbReference type="GO" id="GO:0000323">
    <property type="term" value="C:lytic vacuole"/>
    <property type="evidence" value="ECO:0007669"/>
    <property type="project" value="TreeGrafter"/>
</dbReference>
<comment type="caution">
    <text evidence="2">The sequence shown here is derived from an EMBL/GenBank/DDBJ whole genome shotgun (WGS) entry which is preliminary data.</text>
</comment>
<sequence length="235" mass="26992">MICTISTPKVAEGLTVEGVLENWVKLKPVVMEEWSEDRDTLIELFGKHRDEWIEKDLASWIGANRFYPGVTDALRFSSSKIYIVTTKQVEVLKKLQRQPEHRGLNLHFVEDRLATLKNVTKEPELDGWNLYLVNWGYNTQKEREEAATIPRIRVLELPEFIFKNKESSNAEEGYDGILEDFFSFSKEASKAIVHPSHACQEQDHQRCLFGYAASRSPPPGEDPQISSRLLQLAKS</sequence>